<dbReference type="NCBIfam" id="NF010200">
    <property type="entry name" value="PRK13674.1-1"/>
    <property type="match status" value="1"/>
</dbReference>
<dbReference type="UniPathway" id="UPA00848">
    <property type="reaction ID" value="UER00151"/>
</dbReference>
<name>F2LY46_HIPMA</name>
<organism evidence="3 4">
    <name type="scientific">Hippea maritima (strain ATCC 700847 / DSM 10411 / MH2)</name>
    <dbReference type="NCBI Taxonomy" id="760142"/>
    <lineage>
        <taxon>Bacteria</taxon>
        <taxon>Pseudomonadati</taxon>
        <taxon>Campylobacterota</taxon>
        <taxon>Desulfurellia</taxon>
        <taxon>Desulfurellales</taxon>
        <taxon>Hippeaceae</taxon>
        <taxon>Hippea</taxon>
    </lineage>
</organism>
<dbReference type="GO" id="GO:0003934">
    <property type="term" value="F:GTP cyclohydrolase I activity"/>
    <property type="evidence" value="ECO:0007669"/>
    <property type="project" value="UniProtKB-UniRule"/>
</dbReference>
<dbReference type="KEGG" id="hmr:Hipma_1413"/>
<reference evidence="4" key="2">
    <citation type="submission" date="2011-03" db="EMBL/GenBank/DDBJ databases">
        <title>The complete genome of Hippea maritima DSM 10411.</title>
        <authorList>
            <consortium name="US DOE Joint Genome Institute (JGI-PGF)"/>
            <person name="Lucas S."/>
            <person name="Copeland A."/>
            <person name="Lapidus A."/>
            <person name="Bruce D."/>
            <person name="Goodwin L."/>
            <person name="Pitluck S."/>
            <person name="Peters L."/>
            <person name="Kyrpides N."/>
            <person name="Mavromatis K."/>
            <person name="Pagani I."/>
            <person name="Ivanova N."/>
            <person name="Mikhailova N."/>
            <person name="Lu M."/>
            <person name="Detter J.C."/>
            <person name="Tapia R."/>
            <person name="Han C."/>
            <person name="Land M."/>
            <person name="Hauser L."/>
            <person name="Markowitz V."/>
            <person name="Cheng J.-F."/>
            <person name="Hugenholtz P."/>
            <person name="Woyke T."/>
            <person name="Wu D."/>
            <person name="Spring S."/>
            <person name="Schroeder M."/>
            <person name="Brambilla E."/>
            <person name="Klenk H.-P."/>
            <person name="Eisen J.A."/>
        </authorList>
    </citation>
    <scope>NUCLEOTIDE SEQUENCE [LARGE SCALE GENOMIC DNA]</scope>
    <source>
        <strain evidence="4">ATCC 700847 / DSM 10411 / MH2</strain>
    </source>
</reference>
<dbReference type="EMBL" id="CP002606">
    <property type="protein sequence ID" value="AEA34369.1"/>
    <property type="molecule type" value="Genomic_DNA"/>
</dbReference>
<keyword evidence="4" id="KW-1185">Reference proteome</keyword>
<dbReference type="PANTHER" id="PTHR36445">
    <property type="entry name" value="GTP CYCLOHYDROLASE MPTA"/>
    <property type="match status" value="1"/>
</dbReference>
<comment type="function">
    <text evidence="2">Converts GTP to 7,8-dihydroneopterin triphosphate.</text>
</comment>
<dbReference type="Gene3D" id="3.10.270.10">
    <property type="entry name" value="Urate Oxidase"/>
    <property type="match status" value="1"/>
</dbReference>
<proteinExistence type="inferred from homology"/>
<protein>
    <recommendedName>
        <fullName evidence="2">GTP cyclohydrolase FolE2</fullName>
        <ecNumber evidence="2">3.5.4.16</ecNumber>
    </recommendedName>
</protein>
<dbReference type="HOGENOM" id="CLU_062816_1_1_7"/>
<dbReference type="eggNOG" id="COG1469">
    <property type="taxonomic scope" value="Bacteria"/>
</dbReference>
<dbReference type="RefSeq" id="WP_013682399.1">
    <property type="nucleotide sequence ID" value="NC_015318.1"/>
</dbReference>
<dbReference type="InParanoid" id="F2LY46"/>
<evidence type="ECO:0000313" key="3">
    <source>
        <dbReference type="EMBL" id="AEA34369.1"/>
    </source>
</evidence>
<dbReference type="HAMAP" id="MF_01527_B">
    <property type="entry name" value="GTP_cyclohydrol_B"/>
    <property type="match status" value="1"/>
</dbReference>
<gene>
    <name evidence="2" type="primary">folE2</name>
    <name evidence="3" type="ordered locus">Hipma_1413</name>
</gene>
<dbReference type="InterPro" id="IPR022838">
    <property type="entry name" value="GTP_cyclohydrolase_FolE2"/>
</dbReference>
<sequence length="256" mass="29766">MKLADVQSLRDNRNLPIDKVGVKNLRYPITLLDRTKKRQHTIATVNMYVLLPSDFKGTHMSRFIEVLNENRECIDIRKIGKILKQMREKLNARKSYIEFDFPYFIEKEAPVTKIKSLMSYDCKVEAFGDSHTEELFLNVEVPITSLCPCSKEISSYGAHNQRGVARIRAQLAEFVWIEELVEVAESSASCEIYSLLKRPDEKFVTEKAYNNPMFVEDIARNITLELSKDKRIPHFSVEVENFESIHNHNAYAFINR</sequence>
<dbReference type="Pfam" id="PF02649">
    <property type="entry name" value="GCHY-1"/>
    <property type="match status" value="1"/>
</dbReference>
<evidence type="ECO:0000313" key="4">
    <source>
        <dbReference type="Proteomes" id="UP000008139"/>
    </source>
</evidence>
<dbReference type="InterPro" id="IPR003801">
    <property type="entry name" value="GTP_cyclohydrolase_FolE2/MptA"/>
</dbReference>
<accession>F2LY46</accession>
<comment type="pathway">
    <text evidence="2">Cofactor biosynthesis; 7,8-dihydroneopterin triphosphate biosynthesis; 7,8-dihydroneopterin triphosphate from GTP: step 1/1.</text>
</comment>
<dbReference type="Proteomes" id="UP000008139">
    <property type="component" value="Chromosome"/>
</dbReference>
<evidence type="ECO:0000256" key="2">
    <source>
        <dbReference type="HAMAP-Rule" id="MF_01527"/>
    </source>
</evidence>
<dbReference type="OrthoDB" id="9774824at2"/>
<dbReference type="AlphaFoldDB" id="F2LY46"/>
<feature type="site" description="May be catalytically important" evidence="2">
    <location>
        <position position="147"/>
    </location>
</feature>
<dbReference type="GO" id="GO:0046654">
    <property type="term" value="P:tetrahydrofolate biosynthetic process"/>
    <property type="evidence" value="ECO:0007669"/>
    <property type="project" value="UniProtKB-UniRule"/>
</dbReference>
<dbReference type="EC" id="3.5.4.16" evidence="2"/>
<evidence type="ECO:0000256" key="1">
    <source>
        <dbReference type="ARBA" id="ARBA00022801"/>
    </source>
</evidence>
<dbReference type="STRING" id="760142.Hipma_1413"/>
<comment type="similarity">
    <text evidence="2">Belongs to the GTP cyclohydrolase IV family.</text>
</comment>
<comment type="catalytic activity">
    <reaction evidence="2">
        <text>GTP + H2O = 7,8-dihydroneopterin 3'-triphosphate + formate + H(+)</text>
        <dbReference type="Rhea" id="RHEA:17473"/>
        <dbReference type="ChEBI" id="CHEBI:15377"/>
        <dbReference type="ChEBI" id="CHEBI:15378"/>
        <dbReference type="ChEBI" id="CHEBI:15740"/>
        <dbReference type="ChEBI" id="CHEBI:37565"/>
        <dbReference type="ChEBI" id="CHEBI:58462"/>
        <dbReference type="EC" id="3.5.4.16"/>
    </reaction>
</comment>
<keyword evidence="1 2" id="KW-0378">Hydrolase</keyword>
<reference evidence="3 4" key="1">
    <citation type="journal article" date="2011" name="Stand. Genomic Sci.">
        <title>Complete genome sequence of the thermophilic sulfur-reducer Hippea maritima type strain (MH(2)).</title>
        <authorList>
            <person name="Huntemann M."/>
            <person name="Lu M."/>
            <person name="Nolan M."/>
            <person name="Lapidus A."/>
            <person name="Lucas S."/>
            <person name="Hammon N."/>
            <person name="Deshpande S."/>
            <person name="Cheng J.F."/>
            <person name="Tapia R."/>
            <person name="Han C."/>
            <person name="Goodwin L."/>
            <person name="Pitluck S."/>
            <person name="Liolios K."/>
            <person name="Pagani I."/>
            <person name="Ivanova N."/>
            <person name="Ovchinikova G."/>
            <person name="Pati A."/>
            <person name="Chen A."/>
            <person name="Palaniappan K."/>
            <person name="Land M."/>
            <person name="Hauser L."/>
            <person name="Jeffries C.D."/>
            <person name="Detter J.C."/>
            <person name="Brambilla E.M."/>
            <person name="Rohde M."/>
            <person name="Spring S."/>
            <person name="Goker M."/>
            <person name="Woyke T."/>
            <person name="Bristow J."/>
            <person name="Eisen J.A."/>
            <person name="Markowitz V."/>
            <person name="Hugenholtz P."/>
            <person name="Kyrpides N.C."/>
            <person name="Klenk H.P."/>
            <person name="Mavromatis K."/>
        </authorList>
    </citation>
    <scope>NUCLEOTIDE SEQUENCE [LARGE SCALE GENOMIC DNA]</scope>
    <source>
        <strain evidence="4">ATCC 700847 / DSM 10411 / MH2</strain>
    </source>
</reference>
<dbReference type="PANTHER" id="PTHR36445:SF1">
    <property type="entry name" value="GTP CYCLOHYDROLASE MPTA"/>
    <property type="match status" value="1"/>
</dbReference>